<evidence type="ECO:0000313" key="2">
    <source>
        <dbReference type="EMBL" id="MBP1040424.1"/>
    </source>
</evidence>
<sequence length="105" mass="11859">MEIKPTLDQAMTYFFTPDNQENKRVQMGVIKLQPGERSPSEGYACHEQDEYSYVVSGRAHTILEDGTDLLGTPGDAQLIVANEKHINYNDGQDEAVVVWMLVERD</sequence>
<comment type="caution">
    <text evidence="2">The sequence shown here is derived from an EMBL/GenBank/DDBJ whole genome shotgun (WGS) entry which is preliminary data.</text>
</comment>
<proteinExistence type="predicted"/>
<gene>
    <name evidence="2" type="ORF">I6N95_05285</name>
</gene>
<reference evidence="2" key="1">
    <citation type="submission" date="2020-12" db="EMBL/GenBank/DDBJ databases">
        <title>Vagococcus allomyrinae sp. nov. and Enterococcus lavae sp. nov., isolated from the larvae of Allomyrina dichotoma.</title>
        <authorList>
            <person name="Lee S.D."/>
        </authorList>
    </citation>
    <scope>NUCLEOTIDE SEQUENCE</scope>
    <source>
        <strain evidence="2">BWB3-3</strain>
    </source>
</reference>
<dbReference type="SUPFAM" id="SSF51182">
    <property type="entry name" value="RmlC-like cupins"/>
    <property type="match status" value="1"/>
</dbReference>
<dbReference type="EMBL" id="JAEEGA010000002">
    <property type="protein sequence ID" value="MBP1040424.1"/>
    <property type="molecule type" value="Genomic_DNA"/>
</dbReference>
<feature type="domain" description="Cupin type-2" evidence="1">
    <location>
        <begin position="29"/>
        <end position="100"/>
    </location>
</feature>
<keyword evidence="3" id="KW-1185">Reference proteome</keyword>
<organism evidence="2 3">
    <name type="scientific">Vagococcus allomyrinae</name>
    <dbReference type="NCBI Taxonomy" id="2794353"/>
    <lineage>
        <taxon>Bacteria</taxon>
        <taxon>Bacillati</taxon>
        <taxon>Bacillota</taxon>
        <taxon>Bacilli</taxon>
        <taxon>Lactobacillales</taxon>
        <taxon>Enterococcaceae</taxon>
        <taxon>Vagococcus</taxon>
    </lineage>
</organism>
<dbReference type="InterPro" id="IPR011051">
    <property type="entry name" value="RmlC_Cupin_sf"/>
</dbReference>
<dbReference type="InterPro" id="IPR013096">
    <property type="entry name" value="Cupin_2"/>
</dbReference>
<dbReference type="Pfam" id="PF07883">
    <property type="entry name" value="Cupin_2"/>
    <property type="match status" value="1"/>
</dbReference>
<protein>
    <submittedName>
        <fullName evidence="2">Cupin domain-containing protein</fullName>
    </submittedName>
</protein>
<dbReference type="InterPro" id="IPR014710">
    <property type="entry name" value="RmlC-like_jellyroll"/>
</dbReference>
<evidence type="ECO:0000313" key="3">
    <source>
        <dbReference type="Proteomes" id="UP000674938"/>
    </source>
</evidence>
<accession>A0A940SU63</accession>
<dbReference type="Proteomes" id="UP000674938">
    <property type="component" value="Unassembled WGS sequence"/>
</dbReference>
<evidence type="ECO:0000259" key="1">
    <source>
        <dbReference type="Pfam" id="PF07883"/>
    </source>
</evidence>
<dbReference type="RefSeq" id="WP_209525352.1">
    <property type="nucleotide sequence ID" value="NZ_JAEEGA010000002.1"/>
</dbReference>
<dbReference type="Gene3D" id="2.60.120.10">
    <property type="entry name" value="Jelly Rolls"/>
    <property type="match status" value="1"/>
</dbReference>
<dbReference type="AlphaFoldDB" id="A0A940SU63"/>
<name>A0A940SU63_9ENTE</name>